<protein>
    <submittedName>
        <fullName evidence="1">Unannotated protein</fullName>
    </submittedName>
</protein>
<proteinExistence type="predicted"/>
<reference evidence="1" key="1">
    <citation type="submission" date="2020-05" db="EMBL/GenBank/DDBJ databases">
        <authorList>
            <person name="Chiriac C."/>
            <person name="Salcher M."/>
            <person name="Ghai R."/>
            <person name="Kavagutti S V."/>
        </authorList>
    </citation>
    <scope>NUCLEOTIDE SEQUENCE</scope>
</reference>
<dbReference type="AlphaFoldDB" id="A0A6J7EHH0"/>
<accession>A0A6J7EHH0</accession>
<dbReference type="EMBL" id="CAFBLQ010000168">
    <property type="protein sequence ID" value="CAB4880715.1"/>
    <property type="molecule type" value="Genomic_DNA"/>
</dbReference>
<name>A0A6J7EHH0_9ZZZZ</name>
<gene>
    <name evidence="1" type="ORF">UFOPK3423_01323</name>
</gene>
<evidence type="ECO:0000313" key="1">
    <source>
        <dbReference type="EMBL" id="CAB4880715.1"/>
    </source>
</evidence>
<sequence>MVVVGLFGVPLGIAEVEEHRVAGPNPRIDRRKLVGSQLLGTLAAHVERHAAADEALDLVLVDAAAIGEEVPRSVHVRPGMRDHVQVRCGDLRPGHTV</sequence>
<organism evidence="1">
    <name type="scientific">freshwater metagenome</name>
    <dbReference type="NCBI Taxonomy" id="449393"/>
    <lineage>
        <taxon>unclassified sequences</taxon>
        <taxon>metagenomes</taxon>
        <taxon>ecological metagenomes</taxon>
    </lineage>
</organism>